<dbReference type="AlphaFoldDB" id="A0A448XSE6"/>
<reference evidence="2" key="1">
    <citation type="submission" date="2018-11" db="EMBL/GenBank/DDBJ databases">
        <authorList>
            <consortium name="Pathogen Informatics"/>
        </authorList>
    </citation>
    <scope>NUCLEOTIDE SEQUENCE</scope>
</reference>
<protein>
    <submittedName>
        <fullName evidence="2">Uncharacterized protein</fullName>
    </submittedName>
</protein>
<sequence>MRETRLTVGCSFHDQLNPWAHTDVGCIVQKSVPTAFASFIGCMSVCMHVYVCVRAHGYRDVGGSDESSAEAGDRDWPTGRHSWVQRRKEARPARKRDEAELGLRGQPDNAGAVACSSDDTADVEPRAPGFGFPASGFGLRASGRVVREAHTKQCDARLDGMATVVPCVGWSSCFDEGRSDGVGVAVTTSVPPRSVGGCVRPRRDKRTGWLEDGARRGVSGGSRGHQPTRLNRGGTCDGAKASASLNPIGADWARPTNGSRAGTSTSRDQAAGVGETEQSGQSNPPTQLVTSSSHSIASTSLRRLDNVYKSSLRRLYNVSTSFLQRLLVVSTTSIRRLYNVYTSKRRFYNVYTSFLQRLYVVSTTSIRRLYNVYTSFLQRLYVVSTTSVRRL</sequence>
<feature type="region of interest" description="Disordered" evidence="1">
    <location>
        <begin position="194"/>
        <end position="294"/>
    </location>
</feature>
<comment type="caution">
    <text evidence="2">The sequence shown here is derived from an EMBL/GenBank/DDBJ whole genome shotgun (WGS) entry which is preliminary data.</text>
</comment>
<evidence type="ECO:0000313" key="3">
    <source>
        <dbReference type="Proteomes" id="UP000784294"/>
    </source>
</evidence>
<feature type="compositionally biased region" description="Basic and acidic residues" evidence="1">
    <location>
        <begin position="206"/>
        <end position="215"/>
    </location>
</feature>
<keyword evidence="3" id="KW-1185">Reference proteome</keyword>
<accession>A0A448XSE6</accession>
<feature type="region of interest" description="Disordered" evidence="1">
    <location>
        <begin position="63"/>
        <end position="120"/>
    </location>
</feature>
<feature type="compositionally biased region" description="Polar residues" evidence="1">
    <location>
        <begin position="276"/>
        <end position="290"/>
    </location>
</feature>
<name>A0A448XSE6_9PLAT</name>
<dbReference type="Proteomes" id="UP000784294">
    <property type="component" value="Unassembled WGS sequence"/>
</dbReference>
<proteinExistence type="predicted"/>
<evidence type="ECO:0000313" key="2">
    <source>
        <dbReference type="EMBL" id="VEL43850.1"/>
    </source>
</evidence>
<feature type="compositionally biased region" description="Polar residues" evidence="1">
    <location>
        <begin position="256"/>
        <end position="268"/>
    </location>
</feature>
<organism evidence="2 3">
    <name type="scientific">Protopolystoma xenopodis</name>
    <dbReference type="NCBI Taxonomy" id="117903"/>
    <lineage>
        <taxon>Eukaryota</taxon>
        <taxon>Metazoa</taxon>
        <taxon>Spiralia</taxon>
        <taxon>Lophotrochozoa</taxon>
        <taxon>Platyhelminthes</taxon>
        <taxon>Monogenea</taxon>
        <taxon>Polyopisthocotylea</taxon>
        <taxon>Polystomatidea</taxon>
        <taxon>Polystomatidae</taxon>
        <taxon>Protopolystoma</taxon>
    </lineage>
</organism>
<evidence type="ECO:0000256" key="1">
    <source>
        <dbReference type="SAM" id="MobiDB-lite"/>
    </source>
</evidence>
<gene>
    <name evidence="2" type="ORF">PXEA_LOCUS37290</name>
</gene>
<dbReference type="EMBL" id="CAAALY010285995">
    <property type="protein sequence ID" value="VEL43850.1"/>
    <property type="molecule type" value="Genomic_DNA"/>
</dbReference>
<feature type="compositionally biased region" description="Basic and acidic residues" evidence="1">
    <location>
        <begin position="86"/>
        <end position="101"/>
    </location>
</feature>